<evidence type="ECO:0000313" key="2">
    <source>
        <dbReference type="EMBL" id="CAK0870706.1"/>
    </source>
</evidence>
<gene>
    <name evidence="2" type="ORF">PCOR1329_LOCUS56740</name>
</gene>
<feature type="non-terminal residue" evidence="2">
    <location>
        <position position="101"/>
    </location>
</feature>
<evidence type="ECO:0000256" key="1">
    <source>
        <dbReference type="SAM" id="MobiDB-lite"/>
    </source>
</evidence>
<sequence length="101" mass="10902">PSEPAGPAGPDDDSDPDPEDEPEELLAESNLSTLVLRKWAWGYIHATEAHEYLLAAYKDGLDLVPEIAKVAQMGAWGSQPGSIHRALTTAYLKDNTFPAAE</sequence>
<keyword evidence="3" id="KW-1185">Reference proteome</keyword>
<reference evidence="2" key="1">
    <citation type="submission" date="2023-10" db="EMBL/GenBank/DDBJ databases">
        <authorList>
            <person name="Chen Y."/>
            <person name="Shah S."/>
            <person name="Dougan E. K."/>
            <person name="Thang M."/>
            <person name="Chan C."/>
        </authorList>
    </citation>
    <scope>NUCLEOTIDE SEQUENCE [LARGE SCALE GENOMIC DNA]</scope>
</reference>
<evidence type="ECO:0000313" key="3">
    <source>
        <dbReference type="Proteomes" id="UP001189429"/>
    </source>
</evidence>
<feature type="compositionally biased region" description="Acidic residues" evidence="1">
    <location>
        <begin position="10"/>
        <end position="25"/>
    </location>
</feature>
<accession>A0ABN9VCA4</accession>
<dbReference type="EMBL" id="CAUYUJ010016989">
    <property type="protein sequence ID" value="CAK0870706.1"/>
    <property type="molecule type" value="Genomic_DNA"/>
</dbReference>
<feature type="non-terminal residue" evidence="2">
    <location>
        <position position="1"/>
    </location>
</feature>
<feature type="region of interest" description="Disordered" evidence="1">
    <location>
        <begin position="1"/>
        <end position="25"/>
    </location>
</feature>
<dbReference type="Proteomes" id="UP001189429">
    <property type="component" value="Unassembled WGS sequence"/>
</dbReference>
<comment type="caution">
    <text evidence="2">The sequence shown here is derived from an EMBL/GenBank/DDBJ whole genome shotgun (WGS) entry which is preliminary data.</text>
</comment>
<name>A0ABN9VCA4_9DINO</name>
<protein>
    <submittedName>
        <fullName evidence="2">Uncharacterized protein</fullName>
    </submittedName>
</protein>
<organism evidence="2 3">
    <name type="scientific">Prorocentrum cordatum</name>
    <dbReference type="NCBI Taxonomy" id="2364126"/>
    <lineage>
        <taxon>Eukaryota</taxon>
        <taxon>Sar</taxon>
        <taxon>Alveolata</taxon>
        <taxon>Dinophyceae</taxon>
        <taxon>Prorocentrales</taxon>
        <taxon>Prorocentraceae</taxon>
        <taxon>Prorocentrum</taxon>
    </lineage>
</organism>
<proteinExistence type="predicted"/>